<evidence type="ECO:0000256" key="1">
    <source>
        <dbReference type="SAM" id="Coils"/>
    </source>
</evidence>
<dbReference type="AlphaFoldDB" id="A0A160U0Y2"/>
<keyword evidence="3" id="KW-0675">Receptor</keyword>
<gene>
    <name evidence="3" type="ORF">MGWOODY_Hyp754</name>
</gene>
<keyword evidence="2" id="KW-0812">Transmembrane</keyword>
<keyword evidence="1" id="KW-0175">Coiled coil</keyword>
<keyword evidence="2" id="KW-0472">Membrane</keyword>
<organism evidence="3">
    <name type="scientific">hydrothermal vent metagenome</name>
    <dbReference type="NCBI Taxonomy" id="652676"/>
    <lineage>
        <taxon>unclassified sequences</taxon>
        <taxon>metagenomes</taxon>
        <taxon>ecological metagenomes</taxon>
    </lineage>
</organism>
<accession>A0A160U0Y2</accession>
<dbReference type="EMBL" id="CZQD01000038">
    <property type="protein sequence ID" value="CUS57151.1"/>
    <property type="molecule type" value="Genomic_DNA"/>
</dbReference>
<protein>
    <submittedName>
        <fullName evidence="3">Signal recognition particle receptor protein FtsY (=alpha subunit) (TC 3.A.5.1.1)</fullName>
    </submittedName>
</protein>
<sequence>MLETHMTDRREPVSVLPEALRRAVLDCTDTRADAPRQSVAEASFRDRLEARRAVRTQSTLAITSGIHYPTLDAGRNRPAPMRAAKPKRPVNAVAEPQMRVTPILMRAVSSMGGALPAITLSNGLTLGGGDGDDASGMGARMAKLSQIMFAGLAVLGFAGLSFMAADNALNGADGADGDEDAAAAAETHAALKAATSQRITSSQASALAMASASAPADGTAQPWFDYKAIASDIAARNEVHSEAQRVAAVAASAEAERRAAAAIAEAEAQQLAEEQRLARLAEATRLADATAEKRRLAEEEAARVARMEAIRQAKLDAEQAAAARAEATRLAELEARRIAHAETEALRLANIEADRLAEARRVAAAEVQALRAPVQYVSMANAVSLPVAPTPQVKPLVRTPKAKPVATWAAYSGPMPTTASLKPSKPLVLVAQTPVERAAPPALKPNGAHVRAFDRPQPVQQASQKVEAFMAERVQRTADVPVSAAALETLQAEFLSIVNSAQDGAVSTIALPQGGQIEITVEQTTMREASRPVLKTVSYSVSEYNAVQRSVTAQVDRSVALTCRDISYVIPGKERGRFAACESGKGEWLISRASEEPKSSI</sequence>
<keyword evidence="2" id="KW-1133">Transmembrane helix</keyword>
<feature type="coiled-coil region" evidence="1">
    <location>
        <begin position="263"/>
        <end position="330"/>
    </location>
</feature>
<reference evidence="3" key="1">
    <citation type="submission" date="2015-10" db="EMBL/GenBank/DDBJ databases">
        <authorList>
            <person name="Gilbert D.G."/>
        </authorList>
    </citation>
    <scope>NUCLEOTIDE SEQUENCE</scope>
</reference>
<proteinExistence type="predicted"/>
<evidence type="ECO:0000256" key="2">
    <source>
        <dbReference type="SAM" id="Phobius"/>
    </source>
</evidence>
<feature type="transmembrane region" description="Helical" evidence="2">
    <location>
        <begin position="147"/>
        <end position="165"/>
    </location>
</feature>
<evidence type="ECO:0000313" key="3">
    <source>
        <dbReference type="EMBL" id="CUS57151.1"/>
    </source>
</evidence>
<name>A0A160U0Y2_9ZZZZ</name>